<keyword evidence="1" id="KW-0472">Membrane</keyword>
<dbReference type="SMART" id="SM00786">
    <property type="entry name" value="SHR3_chaperone"/>
    <property type="match status" value="1"/>
</dbReference>
<dbReference type="GO" id="GO:0051082">
    <property type="term" value="F:unfolded protein binding"/>
    <property type="evidence" value="ECO:0007669"/>
    <property type="project" value="TreeGrafter"/>
</dbReference>
<keyword evidence="1" id="KW-1133">Transmembrane helix</keyword>
<dbReference type="RefSeq" id="XP_051446562.1">
    <property type="nucleotide sequence ID" value="XM_051587506.1"/>
</dbReference>
<keyword evidence="3" id="KW-1185">Reference proteome</keyword>
<evidence type="ECO:0000313" key="2">
    <source>
        <dbReference type="EMBL" id="KAI8581558.1"/>
    </source>
</evidence>
<dbReference type="PANTHER" id="PTHR28228:SF1">
    <property type="entry name" value="SECRETORY COMPONENT PROTEIN SHR3"/>
    <property type="match status" value="1"/>
</dbReference>
<feature type="transmembrane region" description="Helical" evidence="1">
    <location>
        <begin position="137"/>
        <end position="159"/>
    </location>
</feature>
<dbReference type="GeneID" id="75912851"/>
<sequence>MSVIENLSSVKIALIVAACFFQYGRYWADWAFDYYLIWSDPAARPNAFANAALYYANQNDTPQVHQYISCVDLLIASIGIGAGLASMRDANILFDGASLVLMISAIASHVTSIIPSIDLVAKSSNEDEIMEALKNIAVAHTIIVTAVTGIVLLQVAHYFCIRRWAREDAAEHTKHAKKHKHKAH</sequence>
<evidence type="ECO:0000256" key="1">
    <source>
        <dbReference type="SAM" id="Phobius"/>
    </source>
</evidence>
<reference evidence="2" key="2">
    <citation type="journal article" date="2022" name="Proc. Natl. Acad. Sci. U.S.A.">
        <title>Diploid-dominant life cycles characterize the early evolution of Fungi.</title>
        <authorList>
            <person name="Amses K.R."/>
            <person name="Simmons D.R."/>
            <person name="Longcore J.E."/>
            <person name="Mondo S.J."/>
            <person name="Seto K."/>
            <person name="Jeronimo G.H."/>
            <person name="Bonds A.E."/>
            <person name="Quandt C.A."/>
            <person name="Davis W.J."/>
            <person name="Chang Y."/>
            <person name="Federici B.A."/>
            <person name="Kuo A."/>
            <person name="LaButti K."/>
            <person name="Pangilinan J."/>
            <person name="Andreopoulos W."/>
            <person name="Tritt A."/>
            <person name="Riley R."/>
            <person name="Hundley H."/>
            <person name="Johnson J."/>
            <person name="Lipzen A."/>
            <person name="Barry K."/>
            <person name="Lang B.F."/>
            <person name="Cuomo C.A."/>
            <person name="Buchler N.E."/>
            <person name="Grigoriev I.V."/>
            <person name="Spatafora J.W."/>
            <person name="Stajich J.E."/>
            <person name="James T.Y."/>
        </authorList>
    </citation>
    <scope>NUCLEOTIDE SEQUENCE</scope>
    <source>
        <strain evidence="2">AG</strain>
    </source>
</reference>
<organism evidence="2 3">
    <name type="scientific">Umbelopsis ramanniana AG</name>
    <dbReference type="NCBI Taxonomy" id="1314678"/>
    <lineage>
        <taxon>Eukaryota</taxon>
        <taxon>Fungi</taxon>
        <taxon>Fungi incertae sedis</taxon>
        <taxon>Mucoromycota</taxon>
        <taxon>Mucoromycotina</taxon>
        <taxon>Umbelopsidomycetes</taxon>
        <taxon>Umbelopsidales</taxon>
        <taxon>Umbelopsidaceae</taxon>
        <taxon>Umbelopsis</taxon>
    </lineage>
</organism>
<feature type="transmembrane region" description="Helical" evidence="1">
    <location>
        <begin position="92"/>
        <end position="117"/>
    </location>
</feature>
<feature type="transmembrane region" description="Helical" evidence="1">
    <location>
        <begin position="12"/>
        <end position="28"/>
    </location>
</feature>
<dbReference type="Proteomes" id="UP001206595">
    <property type="component" value="Unassembled WGS sequence"/>
</dbReference>
<dbReference type="EMBL" id="MU620905">
    <property type="protein sequence ID" value="KAI8581558.1"/>
    <property type="molecule type" value="Genomic_DNA"/>
</dbReference>
<protein>
    <submittedName>
        <fullName evidence="2">Uncharacterized protein</fullName>
    </submittedName>
</protein>
<dbReference type="InterPro" id="IPR013248">
    <property type="entry name" value="Psh3/Shr3"/>
</dbReference>
<gene>
    <name evidence="2" type="ORF">K450DRAFT_231900</name>
</gene>
<name>A0AAD5ED69_UMBRA</name>
<accession>A0AAD5ED69</accession>
<dbReference type="GO" id="GO:0006888">
    <property type="term" value="P:endoplasmic reticulum to Golgi vesicle-mediated transport"/>
    <property type="evidence" value="ECO:0007669"/>
    <property type="project" value="TreeGrafter"/>
</dbReference>
<proteinExistence type="predicted"/>
<dbReference type="AlphaFoldDB" id="A0AAD5ED69"/>
<feature type="transmembrane region" description="Helical" evidence="1">
    <location>
        <begin position="64"/>
        <end position="85"/>
    </location>
</feature>
<reference evidence="2" key="1">
    <citation type="submission" date="2021-06" db="EMBL/GenBank/DDBJ databases">
        <authorList>
            <consortium name="DOE Joint Genome Institute"/>
            <person name="Mondo S.J."/>
            <person name="Amses K.R."/>
            <person name="Simmons D.R."/>
            <person name="Longcore J.E."/>
            <person name="Seto K."/>
            <person name="Alves G.H."/>
            <person name="Bonds A.E."/>
            <person name="Quandt C.A."/>
            <person name="Davis W.J."/>
            <person name="Chang Y."/>
            <person name="Letcher P.M."/>
            <person name="Powell M.J."/>
            <person name="Kuo A."/>
            <person name="Labutti K."/>
            <person name="Pangilinan J."/>
            <person name="Andreopoulos W."/>
            <person name="Tritt A."/>
            <person name="Riley R."/>
            <person name="Hundley H."/>
            <person name="Johnson J."/>
            <person name="Lipzen A."/>
            <person name="Barry K."/>
            <person name="Berbee M.L."/>
            <person name="Buchler N.E."/>
            <person name="Grigoriev I.V."/>
            <person name="Spatafora J.W."/>
            <person name="Stajich J.E."/>
            <person name="James T.Y."/>
        </authorList>
    </citation>
    <scope>NUCLEOTIDE SEQUENCE</scope>
    <source>
        <strain evidence="2">AG</strain>
    </source>
</reference>
<dbReference type="Pfam" id="PF08229">
    <property type="entry name" value="SHR3_chaperone"/>
    <property type="match status" value="1"/>
</dbReference>
<dbReference type="PANTHER" id="PTHR28228">
    <property type="entry name" value="SECRETORY COMPONENT PROTEIN SHR3"/>
    <property type="match status" value="1"/>
</dbReference>
<evidence type="ECO:0000313" key="3">
    <source>
        <dbReference type="Proteomes" id="UP001206595"/>
    </source>
</evidence>
<dbReference type="GO" id="GO:0005789">
    <property type="term" value="C:endoplasmic reticulum membrane"/>
    <property type="evidence" value="ECO:0007669"/>
    <property type="project" value="TreeGrafter"/>
</dbReference>
<keyword evidence="1" id="KW-0812">Transmembrane</keyword>
<comment type="caution">
    <text evidence="2">The sequence shown here is derived from an EMBL/GenBank/DDBJ whole genome shotgun (WGS) entry which is preliminary data.</text>
</comment>